<comment type="caution">
    <text evidence="3">The sequence shown here is derived from an EMBL/GenBank/DDBJ whole genome shotgun (WGS) entry which is preliminary data.</text>
</comment>
<gene>
    <name evidence="3" type="ORF">DJ52_15715</name>
</gene>
<feature type="chain" id="PRO_5046679691" evidence="2">
    <location>
        <begin position="20"/>
        <end position="117"/>
    </location>
</feature>
<proteinExistence type="predicted"/>
<evidence type="ECO:0000313" key="4">
    <source>
        <dbReference type="Proteomes" id="UP000238924"/>
    </source>
</evidence>
<keyword evidence="4" id="KW-1185">Reference proteome</keyword>
<evidence type="ECO:0000256" key="2">
    <source>
        <dbReference type="SAM" id="SignalP"/>
    </source>
</evidence>
<dbReference type="EMBL" id="JJMJ01000288">
    <property type="protein sequence ID" value="PPS20646.1"/>
    <property type="molecule type" value="Genomic_DNA"/>
</dbReference>
<reference evidence="3 4" key="1">
    <citation type="submission" date="2014-04" db="EMBL/GenBank/DDBJ databases">
        <title>Whole genome sequence of 'Brachyspira hampsonii' D13-03603F2.</title>
        <authorList>
            <person name="Patterson A.H."/>
            <person name="Chaban B."/>
            <person name="Fernando C."/>
            <person name="Harding J.C."/>
            <person name="Hill J.E."/>
        </authorList>
    </citation>
    <scope>NUCLEOTIDE SEQUENCE [LARGE SCALE GENOMIC DNA]</scope>
    <source>
        <strain evidence="3 4">D13-03603F2</strain>
    </source>
</reference>
<feature type="compositionally biased region" description="Low complexity" evidence="1">
    <location>
        <begin position="37"/>
        <end position="57"/>
    </location>
</feature>
<evidence type="ECO:0000256" key="1">
    <source>
        <dbReference type="SAM" id="MobiDB-lite"/>
    </source>
</evidence>
<organism evidence="3 4">
    <name type="scientific">Brachyspira murdochii</name>
    <dbReference type="NCBI Taxonomy" id="84378"/>
    <lineage>
        <taxon>Bacteria</taxon>
        <taxon>Pseudomonadati</taxon>
        <taxon>Spirochaetota</taxon>
        <taxon>Spirochaetia</taxon>
        <taxon>Brachyspirales</taxon>
        <taxon>Brachyspiraceae</taxon>
        <taxon>Brachyspira</taxon>
    </lineage>
</organism>
<sequence>MNKKILTLFLVVAASAILAVSCNNKTTNPVKDNTGSTTTTTPTGQEPTTTTPAGGAEEAQKTKVELSKVEEAIKGLAEVKSDTKEDTISFSDTKIESGKISLGAKDNTSSADQKSNI</sequence>
<accession>A0ABX5B259</accession>
<feature type="signal peptide" evidence="2">
    <location>
        <begin position="1"/>
        <end position="19"/>
    </location>
</feature>
<feature type="region of interest" description="Disordered" evidence="1">
    <location>
        <begin position="23"/>
        <end position="64"/>
    </location>
</feature>
<dbReference type="PROSITE" id="PS51257">
    <property type="entry name" value="PROKAR_LIPOPROTEIN"/>
    <property type="match status" value="1"/>
</dbReference>
<keyword evidence="2" id="KW-0732">Signal</keyword>
<feature type="compositionally biased region" description="Polar residues" evidence="1">
    <location>
        <begin position="23"/>
        <end position="36"/>
    </location>
</feature>
<dbReference type="Proteomes" id="UP000238924">
    <property type="component" value="Unassembled WGS sequence"/>
</dbReference>
<name>A0ABX5B259_9SPIR</name>
<dbReference type="RefSeq" id="WP_104619347.1">
    <property type="nucleotide sequence ID" value="NZ_JAWLPZ010000007.1"/>
</dbReference>
<protein>
    <submittedName>
        <fullName evidence="3">Uncharacterized protein</fullName>
    </submittedName>
</protein>
<evidence type="ECO:0000313" key="3">
    <source>
        <dbReference type="EMBL" id="PPS20646.1"/>
    </source>
</evidence>